<dbReference type="InterPro" id="IPR036770">
    <property type="entry name" value="Ankyrin_rpt-contain_sf"/>
</dbReference>
<dbReference type="Gene3D" id="1.25.40.20">
    <property type="entry name" value="Ankyrin repeat-containing domain"/>
    <property type="match status" value="2"/>
</dbReference>
<evidence type="ECO:0000256" key="1">
    <source>
        <dbReference type="PROSITE-ProRule" id="PRU00023"/>
    </source>
</evidence>
<dbReference type="STRING" id="78410.A0A0P7BA24"/>
<comment type="caution">
    <text evidence="3">The sequence shown here is derived from an EMBL/GenBank/DDBJ whole genome shotgun (WGS) entry which is preliminary data.</text>
</comment>
<feature type="chain" id="PRO_5006135554" evidence="2">
    <location>
        <begin position="18"/>
        <end position="591"/>
    </location>
</feature>
<dbReference type="Proteomes" id="UP000050424">
    <property type="component" value="Unassembled WGS sequence"/>
</dbReference>
<dbReference type="SUPFAM" id="SSF48403">
    <property type="entry name" value="Ankyrin repeat"/>
    <property type="match status" value="1"/>
</dbReference>
<dbReference type="PANTHER" id="PTHR46224:SF64">
    <property type="entry name" value="IQ MOTIF AND ANKYRIN REPEAT DOMAIN-CONTAINING PROTEIN 1"/>
    <property type="match status" value="1"/>
</dbReference>
<dbReference type="InterPro" id="IPR051616">
    <property type="entry name" value="Cul2-RING_E3_ligase_SR"/>
</dbReference>
<dbReference type="Pfam" id="PF00023">
    <property type="entry name" value="Ank"/>
    <property type="match status" value="1"/>
</dbReference>
<feature type="signal peptide" evidence="2">
    <location>
        <begin position="1"/>
        <end position="17"/>
    </location>
</feature>
<name>A0A0P7BA24_9HYPO</name>
<accession>A0A0P7BA24</accession>
<dbReference type="PROSITE" id="PS50088">
    <property type="entry name" value="ANK_REPEAT"/>
    <property type="match status" value="1"/>
</dbReference>
<organism evidence="3 4">
    <name type="scientific">Neonectria ditissima</name>
    <dbReference type="NCBI Taxonomy" id="78410"/>
    <lineage>
        <taxon>Eukaryota</taxon>
        <taxon>Fungi</taxon>
        <taxon>Dikarya</taxon>
        <taxon>Ascomycota</taxon>
        <taxon>Pezizomycotina</taxon>
        <taxon>Sordariomycetes</taxon>
        <taxon>Hypocreomycetidae</taxon>
        <taxon>Hypocreales</taxon>
        <taxon>Nectriaceae</taxon>
        <taxon>Neonectria</taxon>
    </lineage>
</organism>
<proteinExistence type="predicted"/>
<protein>
    <submittedName>
        <fullName evidence="3">Uncharacterized protein</fullName>
    </submittedName>
</protein>
<dbReference type="OrthoDB" id="341259at2759"/>
<dbReference type="EMBL" id="LKCW01000226">
    <property type="protein sequence ID" value="KPM35935.1"/>
    <property type="molecule type" value="Genomic_DNA"/>
</dbReference>
<dbReference type="PANTHER" id="PTHR46224">
    <property type="entry name" value="ANKYRIN REPEAT FAMILY PROTEIN"/>
    <property type="match status" value="1"/>
</dbReference>
<evidence type="ECO:0000256" key="2">
    <source>
        <dbReference type="SAM" id="SignalP"/>
    </source>
</evidence>
<keyword evidence="4" id="KW-1185">Reference proteome</keyword>
<gene>
    <name evidence="3" type="ORF">AK830_g10643</name>
</gene>
<dbReference type="Pfam" id="PF12796">
    <property type="entry name" value="Ank_2"/>
    <property type="match status" value="1"/>
</dbReference>
<evidence type="ECO:0000313" key="3">
    <source>
        <dbReference type="EMBL" id="KPM35935.1"/>
    </source>
</evidence>
<evidence type="ECO:0000313" key="4">
    <source>
        <dbReference type="Proteomes" id="UP000050424"/>
    </source>
</evidence>
<keyword evidence="1" id="KW-0040">ANK repeat</keyword>
<sequence length="591" mass="64759">MQLPPLIVAFCITTATASHPSISKDCCGWDEPPIVYPRMIPRPEDVHSAPKGPDPDDYALGRDDPAYAWAFLSTSAELDTEERLRLSLSALSRFPEKAGSLLSFAIEDGHPSVVSSLLEAGASATETDEDGTYRSSPLAAACRLGDVESLRLFVEAGADPDLYMAGLSEQDLWHVSGSRATPLMIAIQYGQAEVVDYLLGTERVDLTRRQPYRGVSPIEMAAAKGDLPTLRALMEHPSQEILAIAKEFEERNPFYELGLVLRMAVSSGKIEAVQYLLKNMGIPSEDRDGVWKGDLLTPGQRRELLRALKYACSTAQTNSIELLLGYFLRPGESTFPELEGFQNDLVGGRMKAVYEGQTEAYELLMHLEAQRGVGERPQEESDFLQAHLLRCLQFAAAFGSLGIVKHLVENQGLDVNDAVTGTDERSGLPLREPIAVLDHACQHGTVDVVRYLLEHTTADIHGSLSKAGYWRTPLSRAMANRVDGSAEAIARLLLEHGGPVDLISPDGTPEFKNNDVVVDVIAGNSLGERNSVCLCWGYKSSIRPIPNLPHKNAVRLELGEGDQTWWSNLQYVQELQSTAEGDGTSPRHEEL</sequence>
<dbReference type="SMART" id="SM00248">
    <property type="entry name" value="ANK"/>
    <property type="match status" value="9"/>
</dbReference>
<feature type="repeat" description="ANK" evidence="1">
    <location>
        <begin position="97"/>
        <end position="129"/>
    </location>
</feature>
<keyword evidence="2" id="KW-0732">Signal</keyword>
<reference evidence="3 4" key="1">
    <citation type="submission" date="2015-09" db="EMBL/GenBank/DDBJ databases">
        <title>Draft genome of a European isolate of the apple canker pathogen Neonectria ditissima.</title>
        <authorList>
            <person name="Gomez-Cortecero A."/>
            <person name="Harrison R.J."/>
            <person name="Armitage A.D."/>
        </authorList>
    </citation>
    <scope>NUCLEOTIDE SEQUENCE [LARGE SCALE GENOMIC DNA]</scope>
    <source>
        <strain evidence="3 4">R09/05</strain>
    </source>
</reference>
<dbReference type="AlphaFoldDB" id="A0A0P7BA24"/>
<dbReference type="InterPro" id="IPR002110">
    <property type="entry name" value="Ankyrin_rpt"/>
</dbReference>